<dbReference type="InterPro" id="IPR037524">
    <property type="entry name" value="PA14/GLEYA"/>
</dbReference>
<dbReference type="Pfam" id="PF00932">
    <property type="entry name" value="LTD"/>
    <property type="match status" value="4"/>
</dbReference>
<organism evidence="3 4">
    <name type="scientific">Rubripirellula obstinata</name>
    <dbReference type="NCBI Taxonomy" id="406547"/>
    <lineage>
        <taxon>Bacteria</taxon>
        <taxon>Pseudomonadati</taxon>
        <taxon>Planctomycetota</taxon>
        <taxon>Planctomycetia</taxon>
        <taxon>Pirellulales</taxon>
        <taxon>Pirellulaceae</taxon>
        <taxon>Rubripirellula</taxon>
    </lineage>
</organism>
<dbReference type="PROSITE" id="PS51841">
    <property type="entry name" value="LTD"/>
    <property type="match status" value="4"/>
</dbReference>
<dbReference type="InterPro" id="IPR036415">
    <property type="entry name" value="Lamin_tail_dom_sf"/>
</dbReference>
<dbReference type="InterPro" id="IPR018247">
    <property type="entry name" value="EF_Hand_1_Ca_BS"/>
</dbReference>
<keyword evidence="4" id="KW-1185">Reference proteome</keyword>
<dbReference type="EMBL" id="VRLW01000001">
    <property type="protein sequence ID" value="KAA1261226.1"/>
    <property type="molecule type" value="Genomic_DNA"/>
</dbReference>
<evidence type="ECO:0000259" key="1">
    <source>
        <dbReference type="PROSITE" id="PS51820"/>
    </source>
</evidence>
<accession>A0A5B1CL11</accession>
<dbReference type="InterPro" id="IPR014867">
    <property type="entry name" value="Spore_coat_CotH_CotH2/3/7"/>
</dbReference>
<dbReference type="Pfam" id="PF13290">
    <property type="entry name" value="CHB_HEX_C_1"/>
    <property type="match status" value="1"/>
</dbReference>
<dbReference type="PROSITE" id="PS51820">
    <property type="entry name" value="PA14"/>
    <property type="match status" value="1"/>
</dbReference>
<dbReference type="Proteomes" id="UP000322699">
    <property type="component" value="Unassembled WGS sequence"/>
</dbReference>
<dbReference type="InterPro" id="IPR001322">
    <property type="entry name" value="Lamin_tail_dom"/>
</dbReference>
<dbReference type="RefSeq" id="WP_068263351.1">
    <property type="nucleotide sequence ID" value="NZ_LWSK01000046.1"/>
</dbReference>
<dbReference type="PROSITE" id="PS00018">
    <property type="entry name" value="EF_HAND_1"/>
    <property type="match status" value="1"/>
</dbReference>
<feature type="domain" description="LTD" evidence="2">
    <location>
        <begin position="1546"/>
        <end position="1645"/>
    </location>
</feature>
<evidence type="ECO:0000259" key="2">
    <source>
        <dbReference type="PROSITE" id="PS51841"/>
    </source>
</evidence>
<reference evidence="3 4" key="1">
    <citation type="submission" date="2019-08" db="EMBL/GenBank/DDBJ databases">
        <title>Deep-cultivation of Planctomycetes and their phenomic and genomic characterization uncovers novel biology.</title>
        <authorList>
            <person name="Wiegand S."/>
            <person name="Jogler M."/>
            <person name="Boedeker C."/>
            <person name="Pinto D."/>
            <person name="Vollmers J."/>
            <person name="Rivas-Marin E."/>
            <person name="Kohn T."/>
            <person name="Peeters S.H."/>
            <person name="Heuer A."/>
            <person name="Rast P."/>
            <person name="Oberbeckmann S."/>
            <person name="Bunk B."/>
            <person name="Jeske O."/>
            <person name="Meyerdierks A."/>
            <person name="Storesund J.E."/>
            <person name="Kallscheuer N."/>
            <person name="Luecker S."/>
            <person name="Lage O.M."/>
            <person name="Pohl T."/>
            <person name="Merkel B.J."/>
            <person name="Hornburger P."/>
            <person name="Mueller R.-W."/>
            <person name="Bruemmer F."/>
            <person name="Labrenz M."/>
            <person name="Spormann A.M."/>
            <person name="Op Den Camp H."/>
            <person name="Overmann J."/>
            <person name="Amann R."/>
            <person name="Jetten M.S.M."/>
            <person name="Mascher T."/>
            <person name="Medema M.H."/>
            <person name="Devos D.P."/>
            <person name="Kaster A.-K."/>
            <person name="Ovreas L."/>
            <person name="Rohde M."/>
            <person name="Galperin M.Y."/>
            <person name="Jogler C."/>
        </authorList>
    </citation>
    <scope>NUCLEOTIDE SEQUENCE [LARGE SCALE GENOMIC DNA]</scope>
    <source>
        <strain evidence="3 4">LF1</strain>
    </source>
</reference>
<evidence type="ECO:0000313" key="3">
    <source>
        <dbReference type="EMBL" id="KAA1261226.1"/>
    </source>
</evidence>
<dbReference type="InterPro" id="IPR059177">
    <property type="entry name" value="GH29D-like_dom"/>
</dbReference>
<dbReference type="Gene3D" id="2.60.40.1260">
    <property type="entry name" value="Lamin Tail domain"/>
    <property type="match status" value="3"/>
</dbReference>
<evidence type="ECO:0000313" key="4">
    <source>
        <dbReference type="Proteomes" id="UP000322699"/>
    </source>
</evidence>
<feature type="domain" description="PA14" evidence="1">
    <location>
        <begin position="210"/>
        <end position="375"/>
    </location>
</feature>
<dbReference type="Gene3D" id="1.10.1330.10">
    <property type="entry name" value="Dockerin domain"/>
    <property type="match status" value="1"/>
</dbReference>
<dbReference type="InterPro" id="IPR011506">
    <property type="entry name" value="Planctomycete_extracellular"/>
</dbReference>
<gene>
    <name evidence="3" type="ORF">LF1_37720</name>
</gene>
<sequence length="2044" mass="219670">MINATRRFSRRKLFSETLETRRVMAATPIISEFLASNSGGLEDVDGDSSDWIEIYNPTSETFSLDGWGLTDDADEPDKWTFPAVDLEAGESIVVFASGKDRAVASEQLHTNFGLSSSGEYLALVQPDQTIATEFAPEYPPQSNNLSYGFEFQTDTLVELGATASYLIPNASIGNAWQSVGFNDSGWNSGNTGIGFGVATPGFDVRYVKAQPASGYNGRLDNITEAETLLATPAYQASVATDQVSVINFLNTGLGGNFGNDLTFPSLTIGQDVDHFAIEATSIIEIPSAGPWSFGVNSDDGFRLTLSKDGVDYQSEWPGTRGDEDSIETFNLPTAGEYSLRLVFFDAAFGGSVELFAAPGNQPSFNNSFELVGDVASGGLTSLAGLPLDQPGLVQTDVESTMQGANASAFMRIPFNVNDRNDIDTVLLNMRYDDGFVAYINGVEAARRNAPTSLAFNSSATADRRASDVLSLEPISISSDSLDAIVTGENVLAIQGLNSAAGDSSFLIAPELISQSVLDSSPTFFATPTPGTANVDPVLGLVDRVEVSLPAGFYQSPQTVALSTPTPGATIRFTTDGSEPSATNGTLYSGPIPITSTTTLRAIGTKQDFFSRPSVTRTYLFLDDVLTQSNDGSTPANWPTDYGNRAMDFGIDPEVVNIETAARVKAALLDLPTISLTTDLDNLFNPNTGIYANPQQDGRDWERPASAEWINPDGSEGFQVNAGLRIRGGFSRNLDNPKHSFKLFFRGVYGDSTLEYPVHGDRGVSEFEKLDLRSPQNYAWSREGNPSNQFVTEALARTTQLELGQPSTRSKWVHLYLNGQYWGMYQTQERADANFAESYFGGDANNYDVLKPEGGSGLAVEATDGNRDAFDELWQQAAARDGNTNLPAFVDNANYLKAQGKNPDGSDNLNYPVLLDVENLIVYMVDTLRSGNLDAPISNFLGNERPNNFFAIRDRTAREGFKYFQHDAEHAWRDPNIDRNGPFNSPNFDNDSTYFNPQWLHQQLMANDEYRIAFADKIQETFFNNGLLTVEATQARIDQATSEIDLAVIANSARWGDAQSGTPRLRSDFLNAINDLRNSFIPTRVPVALEQFKNTELRLKDGAGNYTVQVPAPLFPDTDAPEFFVAGTSQLGGVVEPGTAVTLVGSEGTIHYTTDGSDPRDFGGGINPAAASVATGTTNLTLIEQGSVWKYDDTGSNLGTTWRSTGFNDSLWQSGPAPLGYGNDGEVTTVGFGGDANNKHITTYFRNQFTVPAGQIASATLDLKFDDGVAVYINGVEVTEARRNLPANPAFDQFATGVITDASFTSFAIPSSYLVPGNNTIAVEIHQVSRTSSDIGFDVSLEVATFSDAAASSINVDQATQIKARVLTNDGTWSALSDATFDVNATVPADASNLRLTEIHYNPVEGNNAEFLELQNISDFTIDLGGVTLTDGPSTDFVIPSGVSLGPGKFALIVSNEAAFRSANSTDIGDKVIGQWATGALSNGGENIRLEDASGNEIVDVDYDDRDLWSVTADGNGASLELVDPVNTPDNLASKPYSWRGSVTVGGTPGAARVAPQGIVINEILAHTDLPQFDSIEVFNPTNTAIDIGGWYLSDDVEAPLKYRIPLNTSIPAGGYLSFNETDFNTGAIPFLLNSGGEQAVLSQSDDGITVSRFEDAIEFAATFNGQSLGRIPGNLPRLAPLASESIGRINGGFAWSDITISEVHYHPTDPDITGVSDRDLEFVELYNPGSDDVLLTDWRLAVTSDTDLNFVFDGQSIPAGETLVAVTFDPVINTGLRDAFRSHYGIDQNVVLVGPLGDTLNNSHGIVKLLRPDTPGLDETEIPNVLSDEVFYDDQLPWAIAADGDGQSLNRIASTTLGNFSDSWTGSSPTPGQYQGSGNISSIVINNDRQTRSEITSITVSFDGSVDATVDDFQITNLDTNEVVTGVQLNIAGQVATLTFTGGDSVAGDLSDNNEPTLSNGNYELKFKRSGSFASVAPEPIDNFFRKYGDASGDDLVGLTDFANFRSSFGKKINEDGFNSSLDSDRDGLVSLTDFAAFRQAFGR</sequence>
<name>A0A5B1CL11_9BACT</name>
<feature type="domain" description="LTD" evidence="2">
    <location>
        <begin position="20"/>
        <end position="142"/>
    </location>
</feature>
<protein>
    <submittedName>
        <fullName evidence="3">CotH protein</fullName>
    </submittedName>
</protein>
<comment type="caution">
    <text evidence="3">The sequence shown here is derived from an EMBL/GenBank/DDBJ whole genome shotgun (WGS) entry which is preliminary data.</text>
</comment>
<proteinExistence type="predicted"/>
<dbReference type="GO" id="GO:0000272">
    <property type="term" value="P:polysaccharide catabolic process"/>
    <property type="evidence" value="ECO:0007669"/>
    <property type="project" value="InterPro"/>
</dbReference>
<dbReference type="Pfam" id="PF07595">
    <property type="entry name" value="Planc_extracel"/>
    <property type="match status" value="1"/>
</dbReference>
<dbReference type="Gene3D" id="2.60.120.260">
    <property type="entry name" value="Galactose-binding domain-like"/>
    <property type="match status" value="2"/>
</dbReference>
<dbReference type="Pfam" id="PF08757">
    <property type="entry name" value="CotH"/>
    <property type="match status" value="1"/>
</dbReference>
<dbReference type="SUPFAM" id="SSF74853">
    <property type="entry name" value="Lamin A/C globular tail domain"/>
    <property type="match status" value="4"/>
</dbReference>
<feature type="domain" description="LTD" evidence="2">
    <location>
        <begin position="1376"/>
        <end position="1506"/>
    </location>
</feature>
<feature type="domain" description="LTD" evidence="2">
    <location>
        <begin position="1677"/>
        <end position="1859"/>
    </location>
</feature>
<dbReference type="InterPro" id="IPR036439">
    <property type="entry name" value="Dockerin_dom_sf"/>
</dbReference>